<organism evidence="1 2">
    <name type="scientific">Rodentolepis nana</name>
    <name type="common">Dwarf tapeworm</name>
    <name type="synonym">Hymenolepis nana</name>
    <dbReference type="NCBI Taxonomy" id="102285"/>
    <lineage>
        <taxon>Eukaryota</taxon>
        <taxon>Metazoa</taxon>
        <taxon>Spiralia</taxon>
        <taxon>Lophotrochozoa</taxon>
        <taxon>Platyhelminthes</taxon>
        <taxon>Cestoda</taxon>
        <taxon>Eucestoda</taxon>
        <taxon>Cyclophyllidea</taxon>
        <taxon>Hymenolepididae</taxon>
        <taxon>Rodentolepis</taxon>
    </lineage>
</organism>
<protein>
    <submittedName>
        <fullName evidence="1">Uncharacterized protein</fullName>
    </submittedName>
</protein>
<reference evidence="1 2" key="1">
    <citation type="submission" date="2018-11" db="EMBL/GenBank/DDBJ databases">
        <authorList>
            <consortium name="Pathogen Informatics"/>
        </authorList>
    </citation>
    <scope>NUCLEOTIDE SEQUENCE [LARGE SCALE GENOMIC DNA]</scope>
</reference>
<proteinExistence type="predicted"/>
<name>A0A3P7T5L8_RODNA</name>
<dbReference type="EMBL" id="UZAE01013295">
    <property type="protein sequence ID" value="VDO09154.1"/>
    <property type="molecule type" value="Genomic_DNA"/>
</dbReference>
<keyword evidence="2" id="KW-1185">Reference proteome</keyword>
<dbReference type="AlphaFoldDB" id="A0A3P7T5L8"/>
<sequence>MLYLKDFPIHAYFSADYLRSTTIITLRINKITHLLNFSHKCNCINGTNIVFV</sequence>
<gene>
    <name evidence="1" type="ORF">HNAJ_LOCUS10942</name>
</gene>
<dbReference type="Proteomes" id="UP000278807">
    <property type="component" value="Unassembled WGS sequence"/>
</dbReference>
<evidence type="ECO:0000313" key="2">
    <source>
        <dbReference type="Proteomes" id="UP000278807"/>
    </source>
</evidence>
<accession>A0A3P7T5L8</accession>
<evidence type="ECO:0000313" key="1">
    <source>
        <dbReference type="EMBL" id="VDO09154.1"/>
    </source>
</evidence>